<dbReference type="OrthoDB" id="187139at2759"/>
<protein>
    <submittedName>
        <fullName evidence="9">Putative Polygalacturonase</fullName>
    </submittedName>
</protein>
<dbReference type="FunFam" id="2.160.20.10:FF:000111">
    <property type="entry name" value="Pectin lyase-like superfamily protein"/>
    <property type="match status" value="2"/>
</dbReference>
<gene>
    <name evidence="9" type="ORF">COCNU_02G012330</name>
</gene>
<dbReference type="GO" id="GO:0005975">
    <property type="term" value="P:carbohydrate metabolic process"/>
    <property type="evidence" value="ECO:0007669"/>
    <property type="project" value="InterPro"/>
</dbReference>
<dbReference type="AlphaFoldDB" id="A0A8K0MWX3"/>
<evidence type="ECO:0000256" key="5">
    <source>
        <dbReference type="ARBA" id="ARBA00022801"/>
    </source>
</evidence>
<evidence type="ECO:0000256" key="1">
    <source>
        <dbReference type="ARBA" id="ARBA00004191"/>
    </source>
</evidence>
<dbReference type="SMART" id="SM00710">
    <property type="entry name" value="PbH1"/>
    <property type="match status" value="6"/>
</dbReference>
<keyword evidence="10" id="KW-1185">Reference proteome</keyword>
<evidence type="ECO:0000256" key="8">
    <source>
        <dbReference type="RuleBase" id="RU361169"/>
    </source>
</evidence>
<evidence type="ECO:0000256" key="6">
    <source>
        <dbReference type="ARBA" id="ARBA00023295"/>
    </source>
</evidence>
<dbReference type="InterPro" id="IPR000743">
    <property type="entry name" value="Glyco_hydro_28"/>
</dbReference>
<reference evidence="9" key="2">
    <citation type="submission" date="2019-07" db="EMBL/GenBank/DDBJ databases">
        <authorList>
            <person name="Yang Y."/>
            <person name="Bocs S."/>
            <person name="Baudouin L."/>
        </authorList>
    </citation>
    <scope>NUCLEOTIDE SEQUENCE</scope>
    <source>
        <tissue evidence="9">Spear leaf of Hainan Tall coconut</tissue>
    </source>
</reference>
<name>A0A8K0MWX3_COCNU</name>
<evidence type="ECO:0000256" key="3">
    <source>
        <dbReference type="ARBA" id="ARBA00022512"/>
    </source>
</evidence>
<comment type="caution">
    <text evidence="9">The sequence shown here is derived from an EMBL/GenBank/DDBJ whole genome shotgun (WGS) entry which is preliminary data.</text>
</comment>
<dbReference type="InterPro" id="IPR006626">
    <property type="entry name" value="PbH1"/>
</dbReference>
<dbReference type="InterPro" id="IPR012334">
    <property type="entry name" value="Pectin_lyas_fold"/>
</dbReference>
<sequence length="476" mass="50416">MAAYNIADFGAKPDGRTDSAKPFLSAWAAACGSNSPATIIVPTGRFLLSQALFQGPCKNSNIRIFISGTIVAPSGYGSNTAWIAFNYVHGLSIFGGTLDGQGQSFWACKLAGRSCPNGATALSIAESKNILISGLTLMNSEVFHITIFGSSGVTIQGAKITAPENSPNTDGIHIQKSSSVTISGSSIKTGDDCISMGEGATDVWIENIIIGSLGGTPQEDGVQNITVKSVVFTGTQNGVRIKTWGKPYTGFVKGVRFQQVIMQNVQNPIVIDQNYCPDNKNCPGQSSGVKISQVTYSNIHGSSATQVAVKFDCSPSNPCSGIVLQNINLNYLNNQAQSYCVQNITVKSVVFTGTQNGVRIKTWGKPYTGFVKGVRFQQVIMQNVQNPIVIDQNYCPDNKNCPGQSSGVKISQVTYSNIHGSSATQVAVKFDCSPSNPCSGIVLQNINLNYLNNQAQSYCKNAHGSTSGSVIPPSCL</sequence>
<proteinExistence type="inferred from homology"/>
<dbReference type="Proteomes" id="UP000797356">
    <property type="component" value="Chromosome 2"/>
</dbReference>
<dbReference type="InterPro" id="IPR011050">
    <property type="entry name" value="Pectin_lyase_fold/virulence"/>
</dbReference>
<evidence type="ECO:0000313" key="10">
    <source>
        <dbReference type="Proteomes" id="UP000797356"/>
    </source>
</evidence>
<dbReference type="SUPFAM" id="SSF51126">
    <property type="entry name" value="Pectin lyase-like"/>
    <property type="match status" value="2"/>
</dbReference>
<accession>A0A8K0MWX3</accession>
<keyword evidence="5 8" id="KW-0378">Hydrolase</keyword>
<keyword evidence="7" id="KW-0961">Cell wall biogenesis/degradation</keyword>
<organism evidence="9 10">
    <name type="scientific">Cocos nucifera</name>
    <name type="common">Coconut palm</name>
    <dbReference type="NCBI Taxonomy" id="13894"/>
    <lineage>
        <taxon>Eukaryota</taxon>
        <taxon>Viridiplantae</taxon>
        <taxon>Streptophyta</taxon>
        <taxon>Embryophyta</taxon>
        <taxon>Tracheophyta</taxon>
        <taxon>Spermatophyta</taxon>
        <taxon>Magnoliopsida</taxon>
        <taxon>Liliopsida</taxon>
        <taxon>Arecaceae</taxon>
        <taxon>Arecoideae</taxon>
        <taxon>Cocoseae</taxon>
        <taxon>Attaleinae</taxon>
        <taxon>Cocos</taxon>
    </lineage>
</organism>
<keyword evidence="3" id="KW-0134">Cell wall</keyword>
<reference evidence="9" key="1">
    <citation type="journal article" date="2017" name="Gigascience">
        <title>The genome draft of coconut (Cocos nucifera).</title>
        <authorList>
            <person name="Xiao Y."/>
            <person name="Xu P."/>
            <person name="Fan H."/>
            <person name="Baudouin L."/>
            <person name="Xia W."/>
            <person name="Bocs S."/>
            <person name="Xu J."/>
            <person name="Li Q."/>
            <person name="Guo A."/>
            <person name="Zhou L."/>
            <person name="Li J."/>
            <person name="Wu Y."/>
            <person name="Ma Z."/>
            <person name="Armero A."/>
            <person name="Issali A.E."/>
            <person name="Liu N."/>
            <person name="Peng M."/>
            <person name="Yang Y."/>
        </authorList>
    </citation>
    <scope>NUCLEOTIDE SEQUENCE</scope>
    <source>
        <tissue evidence="9">Spear leaf of Hainan Tall coconut</tissue>
    </source>
</reference>
<keyword evidence="6 8" id="KW-0326">Glycosidase</keyword>
<comment type="similarity">
    <text evidence="2 8">Belongs to the glycosyl hydrolase 28 family.</text>
</comment>
<evidence type="ECO:0000256" key="4">
    <source>
        <dbReference type="ARBA" id="ARBA00022525"/>
    </source>
</evidence>
<dbReference type="PANTHER" id="PTHR31375">
    <property type="match status" value="1"/>
</dbReference>
<dbReference type="Pfam" id="PF00295">
    <property type="entry name" value="Glyco_hydro_28"/>
    <property type="match status" value="2"/>
</dbReference>
<dbReference type="EMBL" id="CM017873">
    <property type="protein sequence ID" value="KAG1331265.1"/>
    <property type="molecule type" value="Genomic_DNA"/>
</dbReference>
<comment type="subcellular location">
    <subcellularLocation>
        <location evidence="1">Secreted</location>
        <location evidence="1">Cell wall</location>
    </subcellularLocation>
</comment>
<dbReference type="GO" id="GO:0004650">
    <property type="term" value="F:polygalacturonase activity"/>
    <property type="evidence" value="ECO:0007669"/>
    <property type="project" value="InterPro"/>
</dbReference>
<evidence type="ECO:0000256" key="2">
    <source>
        <dbReference type="ARBA" id="ARBA00008834"/>
    </source>
</evidence>
<evidence type="ECO:0000313" key="9">
    <source>
        <dbReference type="EMBL" id="KAG1331265.1"/>
    </source>
</evidence>
<keyword evidence="4" id="KW-0964">Secreted</keyword>
<dbReference type="GO" id="GO:0071555">
    <property type="term" value="P:cell wall organization"/>
    <property type="evidence" value="ECO:0007669"/>
    <property type="project" value="UniProtKB-KW"/>
</dbReference>
<evidence type="ECO:0000256" key="7">
    <source>
        <dbReference type="ARBA" id="ARBA00023316"/>
    </source>
</evidence>
<dbReference type="Gene3D" id="2.160.20.10">
    <property type="entry name" value="Single-stranded right-handed beta-helix, Pectin lyase-like"/>
    <property type="match status" value="2"/>
</dbReference>